<comment type="caution">
    <text evidence="8">The sequence shown here is derived from an EMBL/GenBank/DDBJ whole genome shotgun (WGS) entry which is preliminary data.</text>
</comment>
<dbReference type="Gene3D" id="3.40.30.10">
    <property type="entry name" value="Glutaredoxin"/>
    <property type="match status" value="2"/>
</dbReference>
<evidence type="ECO:0000256" key="2">
    <source>
        <dbReference type="ARBA" id="ARBA00022692"/>
    </source>
</evidence>
<name>A0AAD4JJ61_PERFH</name>
<dbReference type="InterPro" id="IPR036249">
    <property type="entry name" value="Thioredoxin-like_sf"/>
</dbReference>
<dbReference type="InterPro" id="IPR013057">
    <property type="entry name" value="AA_transpt_TM"/>
</dbReference>
<feature type="transmembrane region" description="Helical" evidence="6">
    <location>
        <begin position="18"/>
        <end position="40"/>
    </location>
</feature>
<keyword evidence="5 6" id="KW-0472">Membrane</keyword>
<dbReference type="GO" id="GO:0006865">
    <property type="term" value="P:amino acid transport"/>
    <property type="evidence" value="ECO:0007669"/>
    <property type="project" value="UniProtKB-KW"/>
</dbReference>
<proteinExistence type="predicted"/>
<organism evidence="8 9">
    <name type="scientific">Perilla frutescens var. hirtella</name>
    <name type="common">Perilla citriodora</name>
    <name type="synonym">Perilla setoyensis</name>
    <dbReference type="NCBI Taxonomy" id="608512"/>
    <lineage>
        <taxon>Eukaryota</taxon>
        <taxon>Viridiplantae</taxon>
        <taxon>Streptophyta</taxon>
        <taxon>Embryophyta</taxon>
        <taxon>Tracheophyta</taxon>
        <taxon>Spermatophyta</taxon>
        <taxon>Magnoliopsida</taxon>
        <taxon>eudicotyledons</taxon>
        <taxon>Gunneridae</taxon>
        <taxon>Pentapetalae</taxon>
        <taxon>asterids</taxon>
        <taxon>lamiids</taxon>
        <taxon>Lamiales</taxon>
        <taxon>Lamiaceae</taxon>
        <taxon>Nepetoideae</taxon>
        <taxon>Elsholtzieae</taxon>
        <taxon>Perilla</taxon>
    </lineage>
</organism>
<keyword evidence="2 6" id="KW-0812">Transmembrane</keyword>
<dbReference type="PROSITE" id="PS50404">
    <property type="entry name" value="GST_NTER"/>
    <property type="match status" value="1"/>
</dbReference>
<evidence type="ECO:0000256" key="4">
    <source>
        <dbReference type="ARBA" id="ARBA00022989"/>
    </source>
</evidence>
<evidence type="ECO:0000313" key="9">
    <source>
        <dbReference type="Proteomes" id="UP001190926"/>
    </source>
</evidence>
<reference evidence="8 9" key="1">
    <citation type="journal article" date="2021" name="Nat. Commun.">
        <title>Incipient diploidization of the medicinal plant Perilla within 10,000 years.</title>
        <authorList>
            <person name="Zhang Y."/>
            <person name="Shen Q."/>
            <person name="Leng L."/>
            <person name="Zhang D."/>
            <person name="Chen S."/>
            <person name="Shi Y."/>
            <person name="Ning Z."/>
            <person name="Chen S."/>
        </authorList>
    </citation>
    <scope>NUCLEOTIDE SEQUENCE [LARGE SCALE GENOMIC DNA]</scope>
    <source>
        <strain evidence="9">cv. PC099</strain>
    </source>
</reference>
<evidence type="ECO:0000256" key="1">
    <source>
        <dbReference type="ARBA" id="ARBA00004370"/>
    </source>
</evidence>
<feature type="transmembrane region" description="Helical" evidence="6">
    <location>
        <begin position="306"/>
        <end position="333"/>
    </location>
</feature>
<dbReference type="GO" id="GO:0009507">
    <property type="term" value="C:chloroplast"/>
    <property type="evidence" value="ECO:0007669"/>
    <property type="project" value="TreeGrafter"/>
</dbReference>
<sequence length="628" mass="69713">MVGAGVLGLPLVLARLGWVPGLIAIAVAWLITWYTVWLLIQLHESETGKRFDRFAELGQHAFGEYLGFWLVMPQQLIVQVGSDIVYMVTGGKSLQKCLTLITPKADLRKTYYILMFTGLQLILSQSPNFNSLKIISLTAAIMSISYSFIATGASTWKGIVEPHAVSYGFRSTSTVKIVFDIFSSLGVLAFAFAGHSVALEIQATIPSSPEHPSKKPMSKGVTVAYLIVALCYFPVAISGFWAFGNAVEDDVLLSLENPNWLISVANFMVFVHVLGSYQVFAMPIFDKIESTLVTRWHFTPGRPLRLIARSAFVVLTGFLGMLLPFFGGLLGFFGGLAFSSTSYIKAQISQEKEALGNGGGGPSTSFLSILCPLLKLFSAGDPSAERNYLVEEVTSSLSTLARLPWGSRSLSDGLNNEQRADPLLPLKLYEFEACPFCRRVREAITELDLSVEIFPCPKGSVRHRALVRQLGGQEQFPFLVDPNTGTSMYESTIWWKKESFIWHLGEVFWLTLLTGWVPTLLRAGRGMSLWENSVKESPPRKLELFSYENNPYARIVREALCELELPYILQSVGKGSIRERLLNEMSGSKEVPYLVDHNTGMGIGDYKKIVSYLFRTYSSKSVPAYLQQ</sequence>
<gene>
    <name evidence="8" type="ORF">C2S53_004802</name>
</gene>
<feature type="domain" description="GST N-terminal" evidence="7">
    <location>
        <begin position="540"/>
        <end position="621"/>
    </location>
</feature>
<dbReference type="PANTHER" id="PTHR45288">
    <property type="entry name" value="THIOREDOXIN FAMILY PROTEIN"/>
    <property type="match status" value="1"/>
</dbReference>
<evidence type="ECO:0000256" key="5">
    <source>
        <dbReference type="ARBA" id="ARBA00023136"/>
    </source>
</evidence>
<keyword evidence="9" id="KW-1185">Reference proteome</keyword>
<protein>
    <submittedName>
        <fullName evidence="8">Lysine histidine transporter 1</fullName>
    </submittedName>
</protein>
<keyword evidence="4 6" id="KW-1133">Transmembrane helix</keyword>
<dbReference type="SUPFAM" id="SSF52833">
    <property type="entry name" value="Thioredoxin-like"/>
    <property type="match status" value="2"/>
</dbReference>
<comment type="subcellular location">
    <subcellularLocation>
        <location evidence="1">Membrane</location>
    </subcellularLocation>
</comment>
<dbReference type="PANTHER" id="PTHR45288:SF2">
    <property type="entry name" value="THIOREDOXIN FAMILY PROTEIN"/>
    <property type="match status" value="1"/>
</dbReference>
<dbReference type="EMBL" id="SDAM02000053">
    <property type="protein sequence ID" value="KAH6834000.1"/>
    <property type="molecule type" value="Genomic_DNA"/>
</dbReference>
<feature type="transmembrane region" description="Helical" evidence="6">
    <location>
        <begin position="177"/>
        <end position="199"/>
    </location>
</feature>
<dbReference type="Pfam" id="PF13417">
    <property type="entry name" value="GST_N_3"/>
    <property type="match status" value="2"/>
</dbReference>
<evidence type="ECO:0000259" key="7">
    <source>
        <dbReference type="PROSITE" id="PS50404"/>
    </source>
</evidence>
<accession>A0AAD4JJ61</accession>
<feature type="transmembrane region" description="Helical" evidence="6">
    <location>
        <begin position="220"/>
        <end position="244"/>
    </location>
</feature>
<evidence type="ECO:0000256" key="3">
    <source>
        <dbReference type="ARBA" id="ARBA00022970"/>
    </source>
</evidence>
<dbReference type="Proteomes" id="UP001190926">
    <property type="component" value="Unassembled WGS sequence"/>
</dbReference>
<dbReference type="AlphaFoldDB" id="A0AAD4JJ61"/>
<feature type="transmembrane region" description="Helical" evidence="6">
    <location>
        <begin position="134"/>
        <end position="157"/>
    </location>
</feature>
<keyword evidence="3" id="KW-0029">Amino-acid transport</keyword>
<evidence type="ECO:0000256" key="6">
    <source>
        <dbReference type="SAM" id="Phobius"/>
    </source>
</evidence>
<dbReference type="GO" id="GO:0016020">
    <property type="term" value="C:membrane"/>
    <property type="evidence" value="ECO:0007669"/>
    <property type="project" value="UniProtKB-SubCell"/>
</dbReference>
<feature type="transmembrane region" description="Helical" evidence="6">
    <location>
        <begin position="264"/>
        <end position="285"/>
    </location>
</feature>
<keyword evidence="3" id="KW-0813">Transport</keyword>
<dbReference type="Pfam" id="PF01490">
    <property type="entry name" value="Aa_trans"/>
    <property type="match status" value="1"/>
</dbReference>
<evidence type="ECO:0000313" key="8">
    <source>
        <dbReference type="EMBL" id="KAH6834000.1"/>
    </source>
</evidence>
<dbReference type="InterPro" id="IPR004045">
    <property type="entry name" value="Glutathione_S-Trfase_N"/>
</dbReference>